<dbReference type="Proteomes" id="UP000294619">
    <property type="component" value="Unassembled WGS sequence"/>
</dbReference>
<evidence type="ECO:0000313" key="6">
    <source>
        <dbReference type="EMBL" id="TCV89135.1"/>
    </source>
</evidence>
<evidence type="ECO:0000256" key="4">
    <source>
        <dbReference type="ARBA" id="ARBA00023163"/>
    </source>
</evidence>
<dbReference type="InterPro" id="IPR036388">
    <property type="entry name" value="WH-like_DNA-bd_sf"/>
</dbReference>
<dbReference type="Gene3D" id="3.40.190.290">
    <property type="match status" value="1"/>
</dbReference>
<reference evidence="6 7" key="1">
    <citation type="submission" date="2019-03" db="EMBL/GenBank/DDBJ databases">
        <title>Genomic Encyclopedia of Type Strains, Phase IV (KMG-IV): sequencing the most valuable type-strain genomes for metagenomic binning, comparative biology and taxonomic classification.</title>
        <authorList>
            <person name="Goeker M."/>
        </authorList>
    </citation>
    <scope>NUCLEOTIDE SEQUENCE [LARGE SCALE GENOMIC DNA]</scope>
    <source>
        <strain evidence="6 7">DSM 28140</strain>
    </source>
</reference>
<dbReference type="PANTHER" id="PTHR30537:SF30">
    <property type="entry name" value="TRANSCRIPTIONAL REGULATOR-RELATED"/>
    <property type="match status" value="1"/>
</dbReference>
<dbReference type="EMBL" id="SMCP01000002">
    <property type="protein sequence ID" value="TCV89135.1"/>
    <property type="molecule type" value="Genomic_DNA"/>
</dbReference>
<keyword evidence="4" id="KW-0804">Transcription</keyword>
<dbReference type="PROSITE" id="PS50931">
    <property type="entry name" value="HTH_LYSR"/>
    <property type="match status" value="1"/>
</dbReference>
<evidence type="ECO:0000256" key="3">
    <source>
        <dbReference type="ARBA" id="ARBA00023125"/>
    </source>
</evidence>
<feature type="domain" description="HTH lysR-type" evidence="5">
    <location>
        <begin position="1"/>
        <end position="59"/>
    </location>
</feature>
<keyword evidence="3 6" id="KW-0238">DNA-binding</keyword>
<dbReference type="InterPro" id="IPR000847">
    <property type="entry name" value="LysR_HTH_N"/>
</dbReference>
<dbReference type="GO" id="GO:0043565">
    <property type="term" value="F:sequence-specific DNA binding"/>
    <property type="evidence" value="ECO:0007669"/>
    <property type="project" value="TreeGrafter"/>
</dbReference>
<keyword evidence="2" id="KW-0805">Transcription regulation</keyword>
<dbReference type="SUPFAM" id="SSF53850">
    <property type="entry name" value="Periplasmic binding protein-like II"/>
    <property type="match status" value="1"/>
</dbReference>
<sequence length="302" mass="33876">MQEIKPLLVLAAVLEYGSMNEAAKALNMTPSAVSQHISKLEQRHKVKLLHRSTRRLTPTDAGRELQQYCLRLQYALGDTLQALDNLKVEAAGELNIALPSGMASVPAFQQALKKLRQDYPEIQPILHFSDSLVDLKQGNIDIALRGGEYALQAPDLIARPLAEWRWLICAAPDYLSAREPIQRPEQLLVQHWLHYLPIKRIPMRFERESYVLEITDSLHCNQISAVYQLTLAGVGLSMQLNGEVATPLAQGQLQVVLPQWQLPALTIYAVTSYRVQSAKTEVALKILQHYFADSLQRGESAV</sequence>
<accession>A0A4R3Y9T3</accession>
<dbReference type="InterPro" id="IPR005119">
    <property type="entry name" value="LysR_subst-bd"/>
</dbReference>
<evidence type="ECO:0000256" key="1">
    <source>
        <dbReference type="ARBA" id="ARBA00009437"/>
    </source>
</evidence>
<dbReference type="SUPFAM" id="SSF46785">
    <property type="entry name" value="Winged helix' DNA-binding domain"/>
    <property type="match status" value="1"/>
</dbReference>
<evidence type="ECO:0000259" key="5">
    <source>
        <dbReference type="PROSITE" id="PS50931"/>
    </source>
</evidence>
<dbReference type="GO" id="GO:0006351">
    <property type="term" value="P:DNA-templated transcription"/>
    <property type="evidence" value="ECO:0007669"/>
    <property type="project" value="TreeGrafter"/>
</dbReference>
<comment type="caution">
    <text evidence="6">The sequence shown here is derived from an EMBL/GenBank/DDBJ whole genome shotgun (WGS) entry which is preliminary data.</text>
</comment>
<protein>
    <submittedName>
        <fullName evidence="6">DNA-binding transcriptional LysR family regulator</fullName>
    </submittedName>
</protein>
<name>A0A4R3Y9T3_9PAST</name>
<gene>
    <name evidence="6" type="ORF">EDC16_1029</name>
</gene>
<dbReference type="InterPro" id="IPR036390">
    <property type="entry name" value="WH_DNA-bd_sf"/>
</dbReference>
<dbReference type="Gene3D" id="1.10.10.10">
    <property type="entry name" value="Winged helix-like DNA-binding domain superfamily/Winged helix DNA-binding domain"/>
    <property type="match status" value="1"/>
</dbReference>
<dbReference type="InterPro" id="IPR058163">
    <property type="entry name" value="LysR-type_TF_proteobact-type"/>
</dbReference>
<evidence type="ECO:0000313" key="7">
    <source>
        <dbReference type="Proteomes" id="UP000294619"/>
    </source>
</evidence>
<dbReference type="GO" id="GO:0003700">
    <property type="term" value="F:DNA-binding transcription factor activity"/>
    <property type="evidence" value="ECO:0007669"/>
    <property type="project" value="InterPro"/>
</dbReference>
<comment type="similarity">
    <text evidence="1">Belongs to the LysR transcriptional regulatory family.</text>
</comment>
<organism evidence="6 7">
    <name type="scientific">Testudinibacter aquarius</name>
    <dbReference type="NCBI Taxonomy" id="1524974"/>
    <lineage>
        <taxon>Bacteria</taxon>
        <taxon>Pseudomonadati</taxon>
        <taxon>Pseudomonadota</taxon>
        <taxon>Gammaproteobacteria</taxon>
        <taxon>Pasteurellales</taxon>
        <taxon>Pasteurellaceae</taxon>
        <taxon>Testudinibacter</taxon>
    </lineage>
</organism>
<dbReference type="Pfam" id="PF03466">
    <property type="entry name" value="LysR_substrate"/>
    <property type="match status" value="1"/>
</dbReference>
<dbReference type="RefSeq" id="WP_132964819.1">
    <property type="nucleotide sequence ID" value="NZ_LEKL01000001.1"/>
</dbReference>
<proteinExistence type="inferred from homology"/>
<dbReference type="PANTHER" id="PTHR30537">
    <property type="entry name" value="HTH-TYPE TRANSCRIPTIONAL REGULATOR"/>
    <property type="match status" value="1"/>
</dbReference>
<dbReference type="CDD" id="cd08422">
    <property type="entry name" value="PBP2_CrgA_like"/>
    <property type="match status" value="1"/>
</dbReference>
<dbReference type="AlphaFoldDB" id="A0A4R3Y9T3"/>
<evidence type="ECO:0000256" key="2">
    <source>
        <dbReference type="ARBA" id="ARBA00023015"/>
    </source>
</evidence>
<dbReference type="Pfam" id="PF00126">
    <property type="entry name" value="HTH_1"/>
    <property type="match status" value="1"/>
</dbReference>